<dbReference type="AlphaFoldDB" id="A0A0G1QIS1"/>
<comment type="caution">
    <text evidence="2">The sequence shown here is derived from an EMBL/GenBank/DDBJ whole genome shotgun (WGS) entry which is preliminary data.</text>
</comment>
<evidence type="ECO:0000313" key="2">
    <source>
        <dbReference type="EMBL" id="KKU17653.1"/>
    </source>
</evidence>
<evidence type="ECO:0000256" key="1">
    <source>
        <dbReference type="SAM" id="MobiDB-lite"/>
    </source>
</evidence>
<dbReference type="Proteomes" id="UP000034922">
    <property type="component" value="Unassembled WGS sequence"/>
</dbReference>
<accession>A0A0G1QIS1</accession>
<proteinExistence type="predicted"/>
<organism evidence="2 3">
    <name type="scientific">Candidatus Woesebacteria bacterium GW2011_GWC2_45_9</name>
    <dbReference type="NCBI Taxonomy" id="1618589"/>
    <lineage>
        <taxon>Bacteria</taxon>
        <taxon>Candidatus Woeseibacteriota</taxon>
    </lineage>
</organism>
<reference evidence="2 3" key="1">
    <citation type="journal article" date="2015" name="Nature">
        <title>rRNA introns, odd ribosomes, and small enigmatic genomes across a large radiation of phyla.</title>
        <authorList>
            <person name="Brown C.T."/>
            <person name="Hug L.A."/>
            <person name="Thomas B.C."/>
            <person name="Sharon I."/>
            <person name="Castelle C.J."/>
            <person name="Singh A."/>
            <person name="Wilkins M.J."/>
            <person name="Williams K.H."/>
            <person name="Banfield J.F."/>
        </authorList>
    </citation>
    <scope>NUCLEOTIDE SEQUENCE [LARGE SCALE GENOMIC DNA]</scope>
</reference>
<protein>
    <submittedName>
        <fullName evidence="2">Uncharacterized protein</fullName>
    </submittedName>
</protein>
<gene>
    <name evidence="2" type="ORF">UX25_C0004G0020</name>
</gene>
<name>A0A0G1QIS1_9BACT</name>
<sequence>MDAEQGKTHGCEGTEDFKQRLKAKQERLPKGIRTQIRRLKEAGKLEEVALVRKTAEEKITRHAIAADEFGKTLKEIICTDDPVEEAAAEIKITWLMHAVGLIETQRARTAQLMEILDAQPPEILPQVEALMPGIVKQVEPFMQLPRAG</sequence>
<dbReference type="EMBL" id="LCLM01000004">
    <property type="protein sequence ID" value="KKU17653.1"/>
    <property type="molecule type" value="Genomic_DNA"/>
</dbReference>
<evidence type="ECO:0000313" key="3">
    <source>
        <dbReference type="Proteomes" id="UP000034922"/>
    </source>
</evidence>
<feature type="region of interest" description="Disordered" evidence="1">
    <location>
        <begin position="1"/>
        <end position="24"/>
    </location>
</feature>